<keyword evidence="7" id="KW-0129">CBS domain</keyword>
<evidence type="ECO:0000259" key="10">
    <source>
        <dbReference type="PROSITE" id="PS51371"/>
    </source>
</evidence>
<comment type="subcellular location">
    <subcellularLocation>
        <location evidence="1">Cell membrane</location>
        <topology evidence="1">Multi-pass membrane protein</topology>
    </subcellularLocation>
</comment>
<evidence type="ECO:0000256" key="3">
    <source>
        <dbReference type="ARBA" id="ARBA00022692"/>
    </source>
</evidence>
<accession>A0A2A9EFG3</accession>
<protein>
    <submittedName>
        <fullName evidence="12">CBS domain containing-hemolysin-like protein</fullName>
    </submittedName>
</protein>
<dbReference type="SMART" id="SM00116">
    <property type="entry name" value="CBS"/>
    <property type="match status" value="2"/>
</dbReference>
<feature type="domain" description="CBS" evidence="10">
    <location>
        <begin position="220"/>
        <end position="284"/>
    </location>
</feature>
<dbReference type="SUPFAM" id="SSF54631">
    <property type="entry name" value="CBS-domain pair"/>
    <property type="match status" value="1"/>
</dbReference>
<evidence type="ECO:0000259" key="11">
    <source>
        <dbReference type="PROSITE" id="PS51846"/>
    </source>
</evidence>
<evidence type="ECO:0000256" key="6">
    <source>
        <dbReference type="ARBA" id="ARBA00023136"/>
    </source>
</evidence>
<proteinExistence type="predicted"/>
<feature type="transmembrane region" description="Helical" evidence="9">
    <location>
        <begin position="6"/>
        <end position="28"/>
    </location>
</feature>
<dbReference type="InterPro" id="IPR002550">
    <property type="entry name" value="CNNM"/>
</dbReference>
<dbReference type="EMBL" id="PDJH01000001">
    <property type="protein sequence ID" value="PFG37658.1"/>
    <property type="molecule type" value="Genomic_DNA"/>
</dbReference>
<keyword evidence="6 8" id="KW-0472">Membrane</keyword>
<feature type="transmembrane region" description="Helical" evidence="9">
    <location>
        <begin position="98"/>
        <end position="119"/>
    </location>
</feature>
<organism evidence="12 13">
    <name type="scientific">Flavimobilis soli</name>
    <dbReference type="NCBI Taxonomy" id="442709"/>
    <lineage>
        <taxon>Bacteria</taxon>
        <taxon>Bacillati</taxon>
        <taxon>Actinomycetota</taxon>
        <taxon>Actinomycetes</taxon>
        <taxon>Micrococcales</taxon>
        <taxon>Jonesiaceae</taxon>
        <taxon>Flavimobilis</taxon>
    </lineage>
</organism>
<dbReference type="CDD" id="cd04590">
    <property type="entry name" value="CBS_pair_CorC_HlyC_assoc"/>
    <property type="match status" value="1"/>
</dbReference>
<evidence type="ECO:0000256" key="7">
    <source>
        <dbReference type="PROSITE-ProRule" id="PRU00703"/>
    </source>
</evidence>
<evidence type="ECO:0000313" key="13">
    <source>
        <dbReference type="Proteomes" id="UP000221394"/>
    </source>
</evidence>
<keyword evidence="2" id="KW-1003">Cell membrane</keyword>
<evidence type="ECO:0000256" key="2">
    <source>
        <dbReference type="ARBA" id="ARBA00022475"/>
    </source>
</evidence>
<keyword evidence="13" id="KW-1185">Reference proteome</keyword>
<evidence type="ECO:0000256" key="9">
    <source>
        <dbReference type="SAM" id="Phobius"/>
    </source>
</evidence>
<dbReference type="InterPro" id="IPR046342">
    <property type="entry name" value="CBS_dom_sf"/>
</dbReference>
<evidence type="ECO:0000256" key="8">
    <source>
        <dbReference type="PROSITE-ProRule" id="PRU01193"/>
    </source>
</evidence>
<dbReference type="Gene3D" id="3.10.580.10">
    <property type="entry name" value="CBS-domain"/>
    <property type="match status" value="1"/>
</dbReference>
<evidence type="ECO:0000313" key="12">
    <source>
        <dbReference type="EMBL" id="PFG37658.1"/>
    </source>
</evidence>
<dbReference type="Pfam" id="PF01595">
    <property type="entry name" value="CNNM"/>
    <property type="match status" value="1"/>
</dbReference>
<evidence type="ECO:0000256" key="5">
    <source>
        <dbReference type="ARBA" id="ARBA00022989"/>
    </source>
</evidence>
<dbReference type="PANTHER" id="PTHR43099">
    <property type="entry name" value="UPF0053 PROTEIN YRKA"/>
    <property type="match status" value="1"/>
</dbReference>
<dbReference type="RefSeq" id="WP_098458676.1">
    <property type="nucleotide sequence ID" value="NZ_PDJH01000001.1"/>
</dbReference>
<dbReference type="PROSITE" id="PS51846">
    <property type="entry name" value="CNNM"/>
    <property type="match status" value="1"/>
</dbReference>
<dbReference type="InterPro" id="IPR051676">
    <property type="entry name" value="UPF0053_domain"/>
</dbReference>
<evidence type="ECO:0000256" key="1">
    <source>
        <dbReference type="ARBA" id="ARBA00004651"/>
    </source>
</evidence>
<dbReference type="Proteomes" id="UP000221394">
    <property type="component" value="Unassembled WGS sequence"/>
</dbReference>
<keyword evidence="5 8" id="KW-1133">Transmembrane helix</keyword>
<comment type="caution">
    <text evidence="12">The sequence shown here is derived from an EMBL/GenBank/DDBJ whole genome shotgun (WGS) entry which is preliminary data.</text>
</comment>
<feature type="transmembrane region" description="Helical" evidence="9">
    <location>
        <begin position="49"/>
        <end position="78"/>
    </location>
</feature>
<dbReference type="PROSITE" id="PS51371">
    <property type="entry name" value="CBS"/>
    <property type="match status" value="1"/>
</dbReference>
<dbReference type="InterPro" id="IPR044751">
    <property type="entry name" value="Ion_transp-like_CBS"/>
</dbReference>
<dbReference type="GO" id="GO:0005886">
    <property type="term" value="C:plasma membrane"/>
    <property type="evidence" value="ECO:0007669"/>
    <property type="project" value="UniProtKB-SubCell"/>
</dbReference>
<reference evidence="12 13" key="1">
    <citation type="submission" date="2017-10" db="EMBL/GenBank/DDBJ databases">
        <title>Sequencing the genomes of 1000 actinobacteria strains.</title>
        <authorList>
            <person name="Klenk H.-P."/>
        </authorList>
    </citation>
    <scope>NUCLEOTIDE SEQUENCE [LARGE SCALE GENOMIC DNA]</scope>
    <source>
        <strain evidence="12 13">DSM 21574</strain>
    </source>
</reference>
<keyword evidence="4" id="KW-0677">Repeat</keyword>
<evidence type="ECO:0000256" key="4">
    <source>
        <dbReference type="ARBA" id="ARBA00022737"/>
    </source>
</evidence>
<name>A0A2A9EFG3_9MICO</name>
<keyword evidence="3 8" id="KW-0812">Transmembrane</keyword>
<gene>
    <name evidence="12" type="ORF">ATL41_2425</name>
</gene>
<dbReference type="AlphaFoldDB" id="A0A2A9EFG3"/>
<dbReference type="PANTHER" id="PTHR43099:SF5">
    <property type="entry name" value="HLYC_CORC FAMILY TRANSPORTER"/>
    <property type="match status" value="1"/>
</dbReference>
<dbReference type="Pfam" id="PF00571">
    <property type="entry name" value="CBS"/>
    <property type="match status" value="2"/>
</dbReference>
<dbReference type="InterPro" id="IPR000644">
    <property type="entry name" value="CBS_dom"/>
</dbReference>
<feature type="domain" description="CNNM transmembrane" evidence="11">
    <location>
        <begin position="1"/>
        <end position="202"/>
    </location>
</feature>
<dbReference type="OrthoDB" id="110231at2"/>
<sequence length="352" mass="37265">MSTGTALVVGLVLLFANAFFVGAEFAVLSARRSSIEPLAEAGDRRAKTVLWAMEHVSLMLAAAQLGVTVCSIGLGVVAEPAIAHLIEVPLHAAGVPDGWQHPIALVVALSIVVYLHVVLGEMVPKNMAVSGPDKAVMWFGPPLVWVGRVLKPVIVVLNWIANHVVRLSGVDPKDEVASAFTASEVQSIVLRSQKEGVLADEQGLLSGAIEFSERLAGEVMVPLDDLVTIAPDATPDDVEGLVARTGFSRFPVAVTGASGEPRPRVVGYLHLKDVLYAHGPERSVPVPSWRVRALAGVGPGDEIEDVLAAMQRSGAHLAIVEQGGVQQGVVFLEDILEELVGEVRDAMQRRGI</sequence>